<dbReference type="GO" id="GO:0000160">
    <property type="term" value="P:phosphorelay signal transduction system"/>
    <property type="evidence" value="ECO:0007669"/>
    <property type="project" value="InterPro"/>
</dbReference>
<keyword evidence="1 2" id="KW-0597">Phosphoprotein</keyword>
<dbReference type="CDD" id="cd00156">
    <property type="entry name" value="REC"/>
    <property type="match status" value="1"/>
</dbReference>
<protein>
    <submittedName>
        <fullName evidence="4">Response regulator</fullName>
    </submittedName>
</protein>
<dbReference type="SMART" id="SM00448">
    <property type="entry name" value="REC"/>
    <property type="match status" value="1"/>
</dbReference>
<dbReference type="AlphaFoldDB" id="A0A7X9RXA2"/>
<dbReference type="EMBL" id="JABANE010000063">
    <property type="protein sequence ID" value="NME70402.1"/>
    <property type="molecule type" value="Genomic_DNA"/>
</dbReference>
<dbReference type="InterPro" id="IPR050595">
    <property type="entry name" value="Bact_response_regulator"/>
</dbReference>
<dbReference type="SUPFAM" id="SSF52172">
    <property type="entry name" value="CheY-like"/>
    <property type="match status" value="1"/>
</dbReference>
<dbReference type="Pfam" id="PF00072">
    <property type="entry name" value="Response_reg"/>
    <property type="match status" value="1"/>
</dbReference>
<dbReference type="PANTHER" id="PTHR44591">
    <property type="entry name" value="STRESS RESPONSE REGULATOR PROTEIN 1"/>
    <property type="match status" value="1"/>
</dbReference>
<dbReference type="InterPro" id="IPR001789">
    <property type="entry name" value="Sig_transdc_resp-reg_receiver"/>
</dbReference>
<keyword evidence="5" id="KW-1185">Reference proteome</keyword>
<dbReference type="PROSITE" id="PS50110">
    <property type="entry name" value="RESPONSE_REGULATORY"/>
    <property type="match status" value="1"/>
</dbReference>
<proteinExistence type="predicted"/>
<evidence type="ECO:0000313" key="4">
    <source>
        <dbReference type="EMBL" id="NME70402.1"/>
    </source>
</evidence>
<comment type="caution">
    <text evidence="4">The sequence shown here is derived from an EMBL/GenBank/DDBJ whole genome shotgun (WGS) entry which is preliminary data.</text>
</comment>
<dbReference type="PANTHER" id="PTHR44591:SF3">
    <property type="entry name" value="RESPONSE REGULATORY DOMAIN-CONTAINING PROTEIN"/>
    <property type="match status" value="1"/>
</dbReference>
<feature type="domain" description="Response regulatory" evidence="3">
    <location>
        <begin position="7"/>
        <end position="122"/>
    </location>
</feature>
<evidence type="ECO:0000256" key="1">
    <source>
        <dbReference type="ARBA" id="ARBA00022553"/>
    </source>
</evidence>
<feature type="modified residue" description="4-aspartylphosphate" evidence="2">
    <location>
        <position position="57"/>
    </location>
</feature>
<dbReference type="Proteomes" id="UP000576082">
    <property type="component" value="Unassembled WGS sequence"/>
</dbReference>
<dbReference type="InterPro" id="IPR011006">
    <property type="entry name" value="CheY-like_superfamily"/>
</dbReference>
<accession>A0A7X9RXA2</accession>
<evidence type="ECO:0000259" key="3">
    <source>
        <dbReference type="PROSITE" id="PS50110"/>
    </source>
</evidence>
<dbReference type="RefSeq" id="WP_169658642.1">
    <property type="nucleotide sequence ID" value="NZ_JABANE010000063.1"/>
</dbReference>
<dbReference type="Gene3D" id="3.40.50.2300">
    <property type="match status" value="1"/>
</dbReference>
<organism evidence="4 5">
    <name type="scientific">Flammeovirga aprica JL-4</name>
    <dbReference type="NCBI Taxonomy" id="694437"/>
    <lineage>
        <taxon>Bacteria</taxon>
        <taxon>Pseudomonadati</taxon>
        <taxon>Bacteroidota</taxon>
        <taxon>Cytophagia</taxon>
        <taxon>Cytophagales</taxon>
        <taxon>Flammeovirgaceae</taxon>
        <taxon>Flammeovirga</taxon>
    </lineage>
</organism>
<gene>
    <name evidence="4" type="ORF">HHU12_20675</name>
</gene>
<reference evidence="4 5" key="1">
    <citation type="submission" date="2020-04" db="EMBL/GenBank/DDBJ databases">
        <title>Flammeovirga sp. SR4, a novel species isolated from seawater.</title>
        <authorList>
            <person name="Wang X."/>
        </authorList>
    </citation>
    <scope>NUCLEOTIDE SEQUENCE [LARGE SCALE GENOMIC DNA]</scope>
    <source>
        <strain evidence="4 5">ATCC 23126</strain>
    </source>
</reference>
<evidence type="ECO:0000256" key="2">
    <source>
        <dbReference type="PROSITE-ProRule" id="PRU00169"/>
    </source>
</evidence>
<name>A0A7X9RXA2_9BACT</name>
<sequence length="133" mass="15459">MEENLFKVYFVEDNPTETMLMRLALQQIKNVEVTFFENGTDLLKKFTESPSDVVVADLILPDFHGQELIFQLKKIDKKVKVIVISAQEDVEVIAELQNQDIFNYIVKSDGCLKYLQKTIQVACFLIRNEYDFS</sequence>
<evidence type="ECO:0000313" key="5">
    <source>
        <dbReference type="Proteomes" id="UP000576082"/>
    </source>
</evidence>